<evidence type="ECO:0000256" key="1">
    <source>
        <dbReference type="SAM" id="MobiDB-lite"/>
    </source>
</evidence>
<organism evidence="2 3">
    <name type="scientific">Rhizorhabdus wittichii</name>
    <dbReference type="NCBI Taxonomy" id="160791"/>
    <lineage>
        <taxon>Bacteria</taxon>
        <taxon>Pseudomonadati</taxon>
        <taxon>Pseudomonadota</taxon>
        <taxon>Alphaproteobacteria</taxon>
        <taxon>Sphingomonadales</taxon>
        <taxon>Sphingomonadaceae</taxon>
        <taxon>Rhizorhabdus</taxon>
    </lineage>
</organism>
<protein>
    <submittedName>
        <fullName evidence="2">Uncharacterized protein</fullName>
    </submittedName>
</protein>
<evidence type="ECO:0000313" key="2">
    <source>
        <dbReference type="EMBL" id="QTH23458.1"/>
    </source>
</evidence>
<proteinExistence type="predicted"/>
<name>A0A975HFJ5_9SPHN</name>
<dbReference type="EMBL" id="CP059319">
    <property type="protein sequence ID" value="QTH23458.1"/>
    <property type="molecule type" value="Genomic_DNA"/>
</dbReference>
<reference evidence="2" key="1">
    <citation type="submission" date="2020-07" db="EMBL/GenBank/DDBJ databases">
        <authorList>
            <person name="Camacho E."/>
        </authorList>
    </citation>
    <scope>NUCLEOTIDE SEQUENCE</scope>
    <source>
        <strain evidence="2">MPO218</strain>
    </source>
</reference>
<feature type="region of interest" description="Disordered" evidence="1">
    <location>
        <begin position="1"/>
        <end position="22"/>
    </location>
</feature>
<gene>
    <name evidence="2" type="ORF">HRJ34_08155</name>
</gene>
<dbReference type="Proteomes" id="UP000664914">
    <property type="component" value="Chromosome"/>
</dbReference>
<dbReference type="RefSeq" id="WP_029995078.1">
    <property type="nucleotide sequence ID" value="NZ_CP059319.1"/>
</dbReference>
<dbReference type="AlphaFoldDB" id="A0A975HFJ5"/>
<sequence length="73" mass="8583">MDQDDREYFERRHRESLQRADDASDPALAAIYRGFAEHYSNALGGVGPRRVADRRDDPQLFSFHPTDMFRARR</sequence>
<reference evidence="2" key="2">
    <citation type="submission" date="2021-04" db="EMBL/GenBank/DDBJ databases">
        <title>Isolation and genomic analysis of the ibuprofen-degrading bacterium Sphingomonas strain MPO218.</title>
        <authorList>
            <person name="Aulestia M."/>
            <person name="Flores A."/>
            <person name="Mangas E.L."/>
            <person name="Perez-Pulido A.J."/>
            <person name="Santero E."/>
            <person name="Camacho E.M."/>
        </authorList>
    </citation>
    <scope>NUCLEOTIDE SEQUENCE</scope>
    <source>
        <strain evidence="2">MPO218</strain>
    </source>
</reference>
<evidence type="ECO:0000313" key="3">
    <source>
        <dbReference type="Proteomes" id="UP000664914"/>
    </source>
</evidence>
<accession>A0A975HFJ5</accession>